<comment type="caution">
    <text evidence="11">The sequence shown here is derived from an EMBL/GenBank/DDBJ whole genome shotgun (WGS) entry which is preliminary data.</text>
</comment>
<comment type="subunit">
    <text evidence="3 8">Homodimer and heterodimers.</text>
</comment>
<feature type="transmembrane region" description="Helical" evidence="8">
    <location>
        <begin position="173"/>
        <end position="194"/>
    </location>
</feature>
<feature type="transmembrane region" description="Helical" evidence="8">
    <location>
        <begin position="93"/>
        <end position="112"/>
    </location>
</feature>
<evidence type="ECO:0000256" key="5">
    <source>
        <dbReference type="ARBA" id="ARBA00022692"/>
    </source>
</evidence>
<evidence type="ECO:0000256" key="9">
    <source>
        <dbReference type="SAM" id="MobiDB-lite"/>
    </source>
</evidence>
<protein>
    <recommendedName>
        <fullName evidence="8">CASP-like protein</fullName>
    </recommendedName>
</protein>
<dbReference type="GO" id="GO:0005886">
    <property type="term" value="C:plasma membrane"/>
    <property type="evidence" value="ECO:0007669"/>
    <property type="project" value="UniProtKB-SubCell"/>
</dbReference>
<dbReference type="PANTHER" id="PTHR33573:SF57">
    <property type="entry name" value="CASP-LIKE PROTEIN 4B1"/>
    <property type="match status" value="1"/>
</dbReference>
<dbReference type="EMBL" id="JAVIJP010000058">
    <property type="protein sequence ID" value="KAL3622733.1"/>
    <property type="molecule type" value="Genomic_DNA"/>
</dbReference>
<keyword evidence="12" id="KW-1185">Reference proteome</keyword>
<feature type="domain" description="Casparian strip membrane protein" evidence="10">
    <location>
        <begin position="54"/>
        <end position="184"/>
    </location>
</feature>
<proteinExistence type="inferred from homology"/>
<sequence>MSKPDESKPENVTQPPSAPPPATGDLENQTTETAVGGGGGVANIVRRWKREDLLKRSSMALRCVALIFSLLAFIIMATNKHGDWREFDHYEEYRYVLAIAILSTLYTGFQVFRQFHELSTGREIIPRQYVGRIDFFGDQIVAYLLISAASSAVPLTNRMREGSDNIFTDSSASAISMAFFAFLALALSSIISGYKLSHESYI</sequence>
<keyword evidence="6 8" id="KW-1133">Transmembrane helix</keyword>
<dbReference type="AlphaFoldDB" id="A0ABD3BZ04"/>
<keyword evidence="5 8" id="KW-0812">Transmembrane</keyword>
<organism evidence="11 12">
    <name type="scientific">Castilleja foliolosa</name>
    <dbReference type="NCBI Taxonomy" id="1961234"/>
    <lineage>
        <taxon>Eukaryota</taxon>
        <taxon>Viridiplantae</taxon>
        <taxon>Streptophyta</taxon>
        <taxon>Embryophyta</taxon>
        <taxon>Tracheophyta</taxon>
        <taxon>Spermatophyta</taxon>
        <taxon>Magnoliopsida</taxon>
        <taxon>eudicotyledons</taxon>
        <taxon>Gunneridae</taxon>
        <taxon>Pentapetalae</taxon>
        <taxon>asterids</taxon>
        <taxon>lamiids</taxon>
        <taxon>Lamiales</taxon>
        <taxon>Orobanchaceae</taxon>
        <taxon>Pedicularideae</taxon>
        <taxon>Castillejinae</taxon>
        <taxon>Castilleja</taxon>
    </lineage>
</organism>
<evidence type="ECO:0000256" key="8">
    <source>
        <dbReference type="RuleBase" id="RU361233"/>
    </source>
</evidence>
<evidence type="ECO:0000256" key="4">
    <source>
        <dbReference type="ARBA" id="ARBA00022475"/>
    </source>
</evidence>
<keyword evidence="7 8" id="KW-0472">Membrane</keyword>
<name>A0ABD3BZ04_9LAMI</name>
<keyword evidence="4 8" id="KW-1003">Cell membrane</keyword>
<evidence type="ECO:0000256" key="3">
    <source>
        <dbReference type="ARBA" id="ARBA00011489"/>
    </source>
</evidence>
<evidence type="ECO:0000256" key="2">
    <source>
        <dbReference type="ARBA" id="ARBA00007651"/>
    </source>
</evidence>
<feature type="transmembrane region" description="Helical" evidence="8">
    <location>
        <begin position="133"/>
        <end position="153"/>
    </location>
</feature>
<accession>A0ABD3BZ04</accession>
<dbReference type="Pfam" id="PF04535">
    <property type="entry name" value="CASP_dom"/>
    <property type="match status" value="1"/>
</dbReference>
<dbReference type="Proteomes" id="UP001632038">
    <property type="component" value="Unassembled WGS sequence"/>
</dbReference>
<dbReference type="InterPro" id="IPR006702">
    <property type="entry name" value="CASP_dom"/>
</dbReference>
<evidence type="ECO:0000259" key="10">
    <source>
        <dbReference type="Pfam" id="PF04535"/>
    </source>
</evidence>
<dbReference type="PANTHER" id="PTHR33573">
    <property type="entry name" value="CASP-LIKE PROTEIN 4A4"/>
    <property type="match status" value="1"/>
</dbReference>
<comment type="similarity">
    <text evidence="2 8">Belongs to the Casparian strip membrane proteins (CASP) family.</text>
</comment>
<evidence type="ECO:0000313" key="11">
    <source>
        <dbReference type="EMBL" id="KAL3622733.1"/>
    </source>
</evidence>
<evidence type="ECO:0000256" key="6">
    <source>
        <dbReference type="ARBA" id="ARBA00022989"/>
    </source>
</evidence>
<feature type="region of interest" description="Disordered" evidence="9">
    <location>
        <begin position="1"/>
        <end position="38"/>
    </location>
</feature>
<evidence type="ECO:0000256" key="7">
    <source>
        <dbReference type="ARBA" id="ARBA00023136"/>
    </source>
</evidence>
<evidence type="ECO:0000256" key="1">
    <source>
        <dbReference type="ARBA" id="ARBA00004651"/>
    </source>
</evidence>
<reference evidence="12" key="1">
    <citation type="journal article" date="2024" name="IScience">
        <title>Strigolactones Initiate the Formation of Haustorium-like Structures in Castilleja.</title>
        <authorList>
            <person name="Buerger M."/>
            <person name="Peterson D."/>
            <person name="Chory J."/>
        </authorList>
    </citation>
    <scope>NUCLEOTIDE SEQUENCE [LARGE SCALE GENOMIC DNA]</scope>
</reference>
<feature type="transmembrane region" description="Helical" evidence="8">
    <location>
        <begin position="59"/>
        <end position="78"/>
    </location>
</feature>
<evidence type="ECO:0000313" key="12">
    <source>
        <dbReference type="Proteomes" id="UP001632038"/>
    </source>
</evidence>
<comment type="subcellular location">
    <subcellularLocation>
        <location evidence="1 8">Cell membrane</location>
        <topology evidence="1 8">Multi-pass membrane protein</topology>
    </subcellularLocation>
</comment>
<gene>
    <name evidence="11" type="ORF">CASFOL_033341</name>
</gene>